<proteinExistence type="predicted"/>
<dbReference type="SUPFAM" id="SSF57959">
    <property type="entry name" value="Leucine zipper domain"/>
    <property type="match status" value="1"/>
</dbReference>
<dbReference type="Gene3D" id="1.20.5.170">
    <property type="match status" value="1"/>
</dbReference>
<keyword evidence="9" id="KW-1185">Reference proteome</keyword>
<evidence type="ECO:0000256" key="3">
    <source>
        <dbReference type="ARBA" id="ARBA00023125"/>
    </source>
</evidence>
<accession>A0ABP0XXK7</accession>
<evidence type="ECO:0000256" key="1">
    <source>
        <dbReference type="ARBA" id="ARBA00004123"/>
    </source>
</evidence>
<keyword evidence="4" id="KW-0804">Transcription</keyword>
<evidence type="ECO:0000313" key="9">
    <source>
        <dbReference type="Proteomes" id="UP001642487"/>
    </source>
</evidence>
<evidence type="ECO:0000256" key="4">
    <source>
        <dbReference type="ARBA" id="ARBA00023163"/>
    </source>
</evidence>
<dbReference type="EMBL" id="OZ021744">
    <property type="protein sequence ID" value="CAK9311438.1"/>
    <property type="molecule type" value="Genomic_DNA"/>
</dbReference>
<evidence type="ECO:0000256" key="2">
    <source>
        <dbReference type="ARBA" id="ARBA00023015"/>
    </source>
</evidence>
<protein>
    <recommendedName>
        <fullName evidence="7">BZIP domain-containing protein</fullName>
    </recommendedName>
</protein>
<name>A0ABP0XXK7_9ROSI</name>
<dbReference type="InterPro" id="IPR046347">
    <property type="entry name" value="bZIP_sf"/>
</dbReference>
<dbReference type="PROSITE" id="PS00036">
    <property type="entry name" value="BZIP_BASIC"/>
    <property type="match status" value="1"/>
</dbReference>
<comment type="subcellular location">
    <subcellularLocation>
        <location evidence="1">Nucleus</location>
    </subcellularLocation>
</comment>
<dbReference type="Pfam" id="PF00170">
    <property type="entry name" value="bZIP_1"/>
    <property type="match status" value="1"/>
</dbReference>
<evidence type="ECO:0000256" key="6">
    <source>
        <dbReference type="SAM" id="Coils"/>
    </source>
</evidence>
<evidence type="ECO:0000259" key="7">
    <source>
        <dbReference type="PROSITE" id="PS50217"/>
    </source>
</evidence>
<reference evidence="8 9" key="1">
    <citation type="submission" date="2024-03" db="EMBL/GenBank/DDBJ databases">
        <authorList>
            <person name="Gkanogiannis A."/>
            <person name="Becerra Lopez-Lavalle L."/>
        </authorList>
    </citation>
    <scope>NUCLEOTIDE SEQUENCE [LARGE SCALE GENOMIC DNA]</scope>
</reference>
<dbReference type="Proteomes" id="UP001642487">
    <property type="component" value="Chromosome 10"/>
</dbReference>
<keyword evidence="5" id="KW-0539">Nucleus</keyword>
<dbReference type="PANTHER" id="PTHR46324">
    <property type="entry name" value="BASIC LEUCINE ZIPPER 43-RELATED"/>
    <property type="match status" value="1"/>
</dbReference>
<dbReference type="InterPro" id="IPR004827">
    <property type="entry name" value="bZIP"/>
</dbReference>
<dbReference type="PANTHER" id="PTHR46324:SF26">
    <property type="entry name" value="OS02G0728001 PROTEIN"/>
    <property type="match status" value="1"/>
</dbReference>
<feature type="domain" description="BZIP" evidence="7">
    <location>
        <begin position="75"/>
        <end position="138"/>
    </location>
</feature>
<keyword evidence="3" id="KW-0238">DNA-binding</keyword>
<dbReference type="PROSITE" id="PS50217">
    <property type="entry name" value="BZIP"/>
    <property type="match status" value="1"/>
</dbReference>
<dbReference type="SMART" id="SM00338">
    <property type="entry name" value="BRLZ"/>
    <property type="match status" value="1"/>
</dbReference>
<organism evidence="8 9">
    <name type="scientific">Citrullus colocynthis</name>
    <name type="common">colocynth</name>
    <dbReference type="NCBI Taxonomy" id="252529"/>
    <lineage>
        <taxon>Eukaryota</taxon>
        <taxon>Viridiplantae</taxon>
        <taxon>Streptophyta</taxon>
        <taxon>Embryophyta</taxon>
        <taxon>Tracheophyta</taxon>
        <taxon>Spermatophyta</taxon>
        <taxon>Magnoliopsida</taxon>
        <taxon>eudicotyledons</taxon>
        <taxon>Gunneridae</taxon>
        <taxon>Pentapetalae</taxon>
        <taxon>rosids</taxon>
        <taxon>fabids</taxon>
        <taxon>Cucurbitales</taxon>
        <taxon>Cucurbitaceae</taxon>
        <taxon>Benincaseae</taxon>
        <taxon>Citrullus</taxon>
    </lineage>
</organism>
<feature type="coiled-coil region" evidence="6">
    <location>
        <begin position="114"/>
        <end position="148"/>
    </location>
</feature>
<evidence type="ECO:0000313" key="8">
    <source>
        <dbReference type="EMBL" id="CAK9311438.1"/>
    </source>
</evidence>
<gene>
    <name evidence="8" type="ORF">CITCOLO1_LOCUS3098</name>
</gene>
<keyword evidence="2" id="KW-0805">Transcription regulation</keyword>
<dbReference type="InterPro" id="IPR045314">
    <property type="entry name" value="bZIP_plant_GBF1"/>
</dbReference>
<dbReference type="CDD" id="cd14702">
    <property type="entry name" value="bZIP_plant_GBF1"/>
    <property type="match status" value="1"/>
</dbReference>
<dbReference type="InterPro" id="IPR044521">
    <property type="entry name" value="AtbZIP8/43"/>
</dbReference>
<keyword evidence="6" id="KW-0175">Coiled coil</keyword>
<evidence type="ECO:0000256" key="5">
    <source>
        <dbReference type="ARBA" id="ARBA00023242"/>
    </source>
</evidence>
<sequence length="185" mass="21255">MFSAPLSAQQSPCKPLQIAYHLSMEISGAHFAAPENYGMIQNLNINELLSCIPVNSTSTSDDGDDLNHKFGVVIDERKQRRMISNRESARRSRMRKQKHLDELWSLVVRLRMENHSLMEKLSKLTDSQQQLLQENVKLKEEASDFRRMITDIQMGSPYITHLRELEEAPCNTFDLMAESSSQSNE</sequence>